<evidence type="ECO:0000256" key="10">
    <source>
        <dbReference type="ARBA" id="ARBA00022778"/>
    </source>
</evidence>
<dbReference type="GO" id="GO:0019287">
    <property type="term" value="P:isopentenyl diphosphate biosynthetic process, mevalonate pathway"/>
    <property type="evidence" value="ECO:0007669"/>
    <property type="project" value="UniProtKB-UniPathway"/>
</dbReference>
<dbReference type="Gene3D" id="3.40.50.300">
    <property type="entry name" value="P-loop containing nucleotide triphosphate hydrolases"/>
    <property type="match status" value="1"/>
</dbReference>
<sequence length="200" mass="23326">MEPVVIICLSGKRKCGKDFVGNLLANRLKGIGYKVITYGISYPLKEEYAELNGIDAERLKYDMQYKELYRQDMIAWGEKIRNDDSGYFCRKVLAKADSTDVLIVPDCRRLSDVEFFKMHCNSHLRFLRIESTLSIREMRGFVFIRGIDDQITECGLDDYTKWDVVITNDVQVMDGKLPINLDECITRFCFEIHQLLLNRK</sequence>
<name>A0A183I212_9BILA</name>
<evidence type="ECO:0000313" key="19">
    <source>
        <dbReference type="Proteomes" id="UP000267606"/>
    </source>
</evidence>
<evidence type="ECO:0000256" key="14">
    <source>
        <dbReference type="ARBA" id="ARBA00023098"/>
    </source>
</evidence>
<keyword evidence="13" id="KW-0756">Sterol biosynthesis</keyword>
<evidence type="ECO:0000313" key="20">
    <source>
        <dbReference type="WBParaSite" id="OFLC_0001377501-mRNA-1"/>
    </source>
</evidence>
<evidence type="ECO:0000256" key="7">
    <source>
        <dbReference type="ARBA" id="ARBA00022679"/>
    </source>
</evidence>
<dbReference type="GO" id="GO:0005524">
    <property type="term" value="F:ATP binding"/>
    <property type="evidence" value="ECO:0007669"/>
    <property type="project" value="UniProtKB-KW"/>
</dbReference>
<comment type="pathway">
    <text evidence="2">Isoprenoid biosynthesis; isopentenyl diphosphate biosynthesis via mevalonate pathway; isopentenyl diphosphate from (R)-mevalonate: step 2/3.</text>
</comment>
<evidence type="ECO:0000256" key="11">
    <source>
        <dbReference type="ARBA" id="ARBA00022840"/>
    </source>
</evidence>
<dbReference type="EMBL" id="UZAJ01040387">
    <property type="protein sequence ID" value="VDP14624.1"/>
    <property type="molecule type" value="Genomic_DNA"/>
</dbReference>
<evidence type="ECO:0000256" key="4">
    <source>
        <dbReference type="ARBA" id="ARBA00022490"/>
    </source>
</evidence>
<keyword evidence="6" id="KW-0153">Cholesterol metabolism</keyword>
<accession>A0A183I212</accession>
<evidence type="ECO:0000313" key="18">
    <source>
        <dbReference type="EMBL" id="VDP14624.1"/>
    </source>
</evidence>
<keyword evidence="11" id="KW-0067">ATP-binding</keyword>
<keyword evidence="8" id="KW-0547">Nucleotide-binding</keyword>
<dbReference type="GO" id="GO:0006695">
    <property type="term" value="P:cholesterol biosynthetic process"/>
    <property type="evidence" value="ECO:0007669"/>
    <property type="project" value="UniProtKB-KW"/>
</dbReference>
<keyword evidence="5" id="KW-0444">Lipid biosynthesis</keyword>
<keyword evidence="9" id="KW-0418">Kinase</keyword>
<dbReference type="Pfam" id="PF04275">
    <property type="entry name" value="P-mevalo_kinase"/>
    <property type="match status" value="1"/>
</dbReference>
<reference evidence="18 19" key="2">
    <citation type="submission" date="2018-11" db="EMBL/GenBank/DDBJ databases">
        <authorList>
            <consortium name="Pathogen Informatics"/>
        </authorList>
    </citation>
    <scope>NUCLEOTIDE SEQUENCE [LARGE SCALE GENOMIC DNA]</scope>
</reference>
<keyword evidence="4" id="KW-0963">Cytoplasm</keyword>
<reference evidence="20" key="1">
    <citation type="submission" date="2016-06" db="UniProtKB">
        <authorList>
            <consortium name="WormBaseParasite"/>
        </authorList>
    </citation>
    <scope>IDENTIFICATION</scope>
</reference>
<dbReference type="InterPro" id="IPR027417">
    <property type="entry name" value="P-loop_NTPase"/>
</dbReference>
<evidence type="ECO:0000256" key="1">
    <source>
        <dbReference type="ARBA" id="ARBA00004514"/>
    </source>
</evidence>
<dbReference type="PANTHER" id="PTHR13101:SF1">
    <property type="entry name" value="PHOSPHOMEVALONATE KINASE"/>
    <property type="match status" value="1"/>
</dbReference>
<dbReference type="STRING" id="387005.A0A183I212"/>
<evidence type="ECO:0000256" key="17">
    <source>
        <dbReference type="ARBA" id="ARBA00034549"/>
    </source>
</evidence>
<dbReference type="InterPro" id="IPR005919">
    <property type="entry name" value="Pmev_kin_anim"/>
</dbReference>
<dbReference type="EC" id="2.7.4.2" evidence="3"/>
<dbReference type="WBParaSite" id="OFLC_0001377501-mRNA-1">
    <property type="protein sequence ID" value="OFLC_0001377501-mRNA-1"/>
    <property type="gene ID" value="OFLC_0001377501"/>
</dbReference>
<organism evidence="20">
    <name type="scientific">Onchocerca flexuosa</name>
    <dbReference type="NCBI Taxonomy" id="387005"/>
    <lineage>
        <taxon>Eukaryota</taxon>
        <taxon>Metazoa</taxon>
        <taxon>Ecdysozoa</taxon>
        <taxon>Nematoda</taxon>
        <taxon>Chromadorea</taxon>
        <taxon>Rhabditida</taxon>
        <taxon>Spirurina</taxon>
        <taxon>Spiruromorpha</taxon>
        <taxon>Filarioidea</taxon>
        <taxon>Onchocercidae</taxon>
        <taxon>Onchocerca</taxon>
    </lineage>
</organism>
<keyword evidence="12" id="KW-0752">Steroid biosynthesis</keyword>
<comment type="subcellular location">
    <subcellularLocation>
        <location evidence="1">Cytoplasm</location>
        <location evidence="1">Cytosol</location>
    </subcellularLocation>
</comment>
<proteinExistence type="predicted"/>
<keyword evidence="19" id="KW-1185">Reference proteome</keyword>
<evidence type="ECO:0000256" key="3">
    <source>
        <dbReference type="ARBA" id="ARBA00012958"/>
    </source>
</evidence>
<evidence type="ECO:0000256" key="5">
    <source>
        <dbReference type="ARBA" id="ARBA00022516"/>
    </source>
</evidence>
<dbReference type="SUPFAM" id="SSF52540">
    <property type="entry name" value="P-loop containing nucleoside triphosphate hydrolases"/>
    <property type="match status" value="1"/>
</dbReference>
<dbReference type="Proteomes" id="UP000267606">
    <property type="component" value="Unassembled WGS sequence"/>
</dbReference>
<gene>
    <name evidence="18" type="ORF">OFLC_LOCUS13774</name>
</gene>
<evidence type="ECO:0000256" key="2">
    <source>
        <dbReference type="ARBA" id="ARBA00005017"/>
    </source>
</evidence>
<dbReference type="UniPathway" id="UPA00057">
    <property type="reaction ID" value="UER00099"/>
</dbReference>
<dbReference type="GO" id="GO:0005829">
    <property type="term" value="C:cytosol"/>
    <property type="evidence" value="ECO:0007669"/>
    <property type="project" value="UniProtKB-SubCell"/>
</dbReference>
<evidence type="ECO:0000256" key="16">
    <source>
        <dbReference type="ARBA" id="ARBA00023221"/>
    </source>
</evidence>
<dbReference type="AlphaFoldDB" id="A0A183I212"/>
<dbReference type="PANTHER" id="PTHR13101">
    <property type="entry name" value="PHOSPHOMEVALONATE KINASE"/>
    <property type="match status" value="1"/>
</dbReference>
<evidence type="ECO:0000256" key="8">
    <source>
        <dbReference type="ARBA" id="ARBA00022741"/>
    </source>
</evidence>
<evidence type="ECO:0000256" key="13">
    <source>
        <dbReference type="ARBA" id="ARBA00023011"/>
    </source>
</evidence>
<keyword evidence="10" id="KW-0152">Cholesterol biosynthesis</keyword>
<evidence type="ECO:0000256" key="15">
    <source>
        <dbReference type="ARBA" id="ARBA00023166"/>
    </source>
</evidence>
<evidence type="ECO:0000256" key="12">
    <source>
        <dbReference type="ARBA" id="ARBA00022955"/>
    </source>
</evidence>
<keyword evidence="14" id="KW-0443">Lipid metabolism</keyword>
<dbReference type="GO" id="GO:0004631">
    <property type="term" value="F:phosphomevalonate kinase activity"/>
    <property type="evidence" value="ECO:0007669"/>
    <property type="project" value="UniProtKB-EC"/>
</dbReference>
<evidence type="ECO:0000256" key="9">
    <source>
        <dbReference type="ARBA" id="ARBA00022777"/>
    </source>
</evidence>
<keyword evidence="16" id="KW-0753">Steroid metabolism</keyword>
<evidence type="ECO:0000256" key="6">
    <source>
        <dbReference type="ARBA" id="ARBA00022548"/>
    </source>
</evidence>
<protein>
    <recommendedName>
        <fullName evidence="17">Phosphomevalonate kinase</fullName>
        <ecNumber evidence="3">2.7.4.2</ecNumber>
    </recommendedName>
</protein>
<keyword evidence="15" id="KW-1207">Sterol metabolism</keyword>
<keyword evidence="7" id="KW-0808">Transferase</keyword>